<name>N8WCH7_9GAMM</name>
<gene>
    <name evidence="2" type="ORF">F966_02251</name>
</gene>
<comment type="caution">
    <text evidence="2">The sequence shown here is derived from an EMBL/GenBank/DDBJ whole genome shotgun (WGS) entry which is preliminary data.</text>
</comment>
<dbReference type="Proteomes" id="UP000013209">
    <property type="component" value="Unassembled WGS sequence"/>
</dbReference>
<keyword evidence="1" id="KW-1133">Transmembrane helix</keyword>
<protein>
    <submittedName>
        <fullName evidence="2">Uncharacterized protein</fullName>
    </submittedName>
</protein>
<dbReference type="STRING" id="1144672.F966_02251"/>
<accession>N8WCH7</accession>
<evidence type="ECO:0000313" key="3">
    <source>
        <dbReference type="Proteomes" id="UP000013209"/>
    </source>
</evidence>
<proteinExistence type="predicted"/>
<keyword evidence="1" id="KW-0472">Membrane</keyword>
<feature type="transmembrane region" description="Helical" evidence="1">
    <location>
        <begin position="12"/>
        <end position="29"/>
    </location>
</feature>
<keyword evidence="1" id="KW-0812">Transmembrane</keyword>
<evidence type="ECO:0000256" key="1">
    <source>
        <dbReference type="SAM" id="Phobius"/>
    </source>
</evidence>
<reference evidence="2 3" key="1">
    <citation type="submission" date="2013-02" db="EMBL/GenBank/DDBJ databases">
        <title>The Genome Sequence of Acinetobacter sp. CIP 56.2.</title>
        <authorList>
            <consortium name="The Broad Institute Genome Sequencing Platform"/>
            <consortium name="The Broad Institute Genome Sequencing Center for Infectious Disease"/>
            <person name="Cerqueira G."/>
            <person name="Feldgarden M."/>
            <person name="Courvalin P."/>
            <person name="Perichon B."/>
            <person name="Grillot-Courvalin C."/>
            <person name="Clermont D."/>
            <person name="Rocha E."/>
            <person name="Yoon E.-J."/>
            <person name="Nemec A."/>
            <person name="Walker B."/>
            <person name="Young S.K."/>
            <person name="Zeng Q."/>
            <person name="Gargeya S."/>
            <person name="Fitzgerald M."/>
            <person name="Haas B."/>
            <person name="Abouelleil A."/>
            <person name="Alvarado L."/>
            <person name="Arachchi H.M."/>
            <person name="Berlin A.M."/>
            <person name="Chapman S.B."/>
            <person name="Dewar J."/>
            <person name="Goldberg J."/>
            <person name="Griggs A."/>
            <person name="Gujja S."/>
            <person name="Hansen M."/>
            <person name="Howarth C."/>
            <person name="Imamovic A."/>
            <person name="Larimer J."/>
            <person name="McCowan C."/>
            <person name="Murphy C."/>
            <person name="Neiman D."/>
            <person name="Pearson M."/>
            <person name="Priest M."/>
            <person name="Roberts A."/>
            <person name="Saif S."/>
            <person name="Shea T."/>
            <person name="Sisk P."/>
            <person name="Sykes S."/>
            <person name="Wortman J."/>
            <person name="Nusbaum C."/>
            <person name="Birren B."/>
        </authorList>
    </citation>
    <scope>NUCLEOTIDE SEQUENCE [LARGE SCALE GENOMIC DNA]</scope>
    <source>
        <strain evidence="2 3">CIP 56.2</strain>
    </source>
</reference>
<sequence length="63" mass="7346">MAFFAIKDNLNIMPAARAIFSIFFLYSLFNKIQICPSKWLYPVIFISMDVRWLSTHNICLLSA</sequence>
<organism evidence="2 3">
    <name type="scientific">Acinetobacter higginsii</name>
    <dbReference type="NCBI Taxonomy" id="70347"/>
    <lineage>
        <taxon>Bacteria</taxon>
        <taxon>Pseudomonadati</taxon>
        <taxon>Pseudomonadota</taxon>
        <taxon>Gammaproteobacteria</taxon>
        <taxon>Moraxellales</taxon>
        <taxon>Moraxellaceae</taxon>
        <taxon>Acinetobacter</taxon>
    </lineage>
</organism>
<evidence type="ECO:0000313" key="2">
    <source>
        <dbReference type="EMBL" id="ENV09591.1"/>
    </source>
</evidence>
<dbReference type="AlphaFoldDB" id="N8WCH7"/>
<dbReference type="HOGENOM" id="CLU_2875463_0_0_6"/>
<dbReference type="EMBL" id="APPH01000009">
    <property type="protein sequence ID" value="ENV09591.1"/>
    <property type="molecule type" value="Genomic_DNA"/>
</dbReference>